<evidence type="ECO:0000313" key="13">
    <source>
        <dbReference type="Proteomes" id="UP000316621"/>
    </source>
</evidence>
<dbReference type="GO" id="GO:0005634">
    <property type="term" value="C:nucleus"/>
    <property type="evidence" value="ECO:0007669"/>
    <property type="project" value="UniProtKB-SubCell"/>
</dbReference>
<comment type="similarity">
    <text evidence="2">Belongs to the plant ACBP60 protein family.</text>
</comment>
<dbReference type="PANTHER" id="PTHR31713:SF43">
    <property type="entry name" value="CALMODULIN-BINDING PROTEIN 60 G"/>
    <property type="match status" value="1"/>
</dbReference>
<comment type="subcellular location">
    <subcellularLocation>
        <location evidence="1">Nucleus</location>
    </subcellularLocation>
</comment>
<evidence type="ECO:0000259" key="11">
    <source>
        <dbReference type="Pfam" id="PF20452"/>
    </source>
</evidence>
<dbReference type="InterPro" id="IPR046829">
    <property type="entry name" value="Calmod_bind_C"/>
</dbReference>
<evidence type="ECO:0000256" key="8">
    <source>
        <dbReference type="SAM" id="MobiDB-lite"/>
    </source>
</evidence>
<dbReference type="EMBL" id="CM010716">
    <property type="protein sequence ID" value="RZC48627.1"/>
    <property type="molecule type" value="Genomic_DNA"/>
</dbReference>
<dbReference type="InterPro" id="IPR046830">
    <property type="entry name" value="Calmod_bind_M"/>
</dbReference>
<sequence length="553" mass="62077">MVTKRHYDEESDDDAHESKRPHNSLQSALRGELVVEEFVGALVNCFRKVLQEELDCRLPLCSLSSQRPSVNQIQASRPRGFQLQFVNNLPKLHFTGARVLADGSVPLQVVILDGDLNVVRTGPLSSLKIEVFALDGDFGTDEQEDWSEKQFDESIKRAREGKRPLVIGEVCVNLVNGSGLLSDITVTDNSSWVRSGKFKLGARVVQPCNTERIREARTGSFVVRDHRGQGKFISFATKKHFPPWPCDEVWRLKKIRKDGVFHQRLADMGILTVENFLRLFFTDSSALLKAFDNGTASKTWEAIIRHAKTCPPDNRIFVHAAGQECRLLFNSFYDLTGASFDGGLSYIPLANIPPSQMSLVEAMKRYAYDHQNEIIEIDWMPAHVHPIALPIESAANPEPAMDLLLPNFQTTNQVQPGTRLGLAYEDHCQHKDVTIAAPAHHQTTACVTIHSNNFMTGESSGHAVTNEHFGGDFNLSHVQTPMCFPNTWDHGMDIGYDYLSYMPDATLNINRNSSRIGWFKIKAFVRFLCQKKNKSLYAPSLRCSSSAARILNH</sequence>
<evidence type="ECO:0000256" key="2">
    <source>
        <dbReference type="ARBA" id="ARBA00007214"/>
    </source>
</evidence>
<keyword evidence="6" id="KW-0804">Transcription</keyword>
<evidence type="ECO:0000256" key="7">
    <source>
        <dbReference type="ARBA" id="ARBA00023242"/>
    </source>
</evidence>
<evidence type="ECO:0000256" key="5">
    <source>
        <dbReference type="ARBA" id="ARBA00023159"/>
    </source>
</evidence>
<evidence type="ECO:0000256" key="1">
    <source>
        <dbReference type="ARBA" id="ARBA00004123"/>
    </source>
</evidence>
<dbReference type="GO" id="GO:0080142">
    <property type="term" value="P:regulation of salicylic acid biosynthetic process"/>
    <property type="evidence" value="ECO:0007669"/>
    <property type="project" value="TreeGrafter"/>
</dbReference>
<dbReference type="GO" id="GO:0043565">
    <property type="term" value="F:sequence-specific DNA binding"/>
    <property type="evidence" value="ECO:0007669"/>
    <property type="project" value="TreeGrafter"/>
</dbReference>
<dbReference type="Proteomes" id="UP000316621">
    <property type="component" value="Chromosome 2"/>
</dbReference>
<evidence type="ECO:0000256" key="3">
    <source>
        <dbReference type="ARBA" id="ARBA00023015"/>
    </source>
</evidence>
<dbReference type="OMA" id="RMARPLY"/>
<dbReference type="STRING" id="3469.A0A4Y7IIB4"/>
<evidence type="ECO:0000256" key="6">
    <source>
        <dbReference type="ARBA" id="ARBA00023163"/>
    </source>
</evidence>
<protein>
    <submittedName>
        <fullName evidence="12">Uncharacterized protein</fullName>
    </submittedName>
</protein>
<dbReference type="Pfam" id="PF20452">
    <property type="entry name" value="Calmod_bind_C"/>
    <property type="match status" value="1"/>
</dbReference>
<evidence type="ECO:0000259" key="10">
    <source>
        <dbReference type="Pfam" id="PF20451"/>
    </source>
</evidence>
<gene>
    <name evidence="12" type="ORF">C5167_017052</name>
</gene>
<keyword evidence="3" id="KW-0805">Transcription regulation</keyword>
<dbReference type="Pfam" id="PF07887">
    <property type="entry name" value="Calmodulin_bind"/>
    <property type="match status" value="1"/>
</dbReference>
<feature type="region of interest" description="Disordered" evidence="8">
    <location>
        <begin position="1"/>
        <end position="24"/>
    </location>
</feature>
<dbReference type="Pfam" id="PF20451">
    <property type="entry name" value="Calmod_bind_M"/>
    <property type="match status" value="1"/>
</dbReference>
<dbReference type="AlphaFoldDB" id="A0A4Y7IIB4"/>
<accession>A0A4Y7IIB4</accession>
<keyword evidence="4" id="KW-0238">DNA-binding</keyword>
<organism evidence="12 13">
    <name type="scientific">Papaver somniferum</name>
    <name type="common">Opium poppy</name>
    <dbReference type="NCBI Taxonomy" id="3469"/>
    <lineage>
        <taxon>Eukaryota</taxon>
        <taxon>Viridiplantae</taxon>
        <taxon>Streptophyta</taxon>
        <taxon>Embryophyta</taxon>
        <taxon>Tracheophyta</taxon>
        <taxon>Spermatophyta</taxon>
        <taxon>Magnoliopsida</taxon>
        <taxon>Ranunculales</taxon>
        <taxon>Papaveraceae</taxon>
        <taxon>Papaveroideae</taxon>
        <taxon>Papaver</taxon>
    </lineage>
</organism>
<keyword evidence="5" id="KW-0010">Activator</keyword>
<dbReference type="PANTHER" id="PTHR31713">
    <property type="entry name" value="OS02G0177800 PROTEIN"/>
    <property type="match status" value="1"/>
</dbReference>
<reference evidence="12 13" key="1">
    <citation type="journal article" date="2018" name="Science">
        <title>The opium poppy genome and morphinan production.</title>
        <authorList>
            <person name="Guo L."/>
            <person name="Winzer T."/>
            <person name="Yang X."/>
            <person name="Li Y."/>
            <person name="Ning Z."/>
            <person name="He Z."/>
            <person name="Teodor R."/>
            <person name="Lu Y."/>
            <person name="Bowser T.A."/>
            <person name="Graham I.A."/>
            <person name="Ye K."/>
        </authorList>
    </citation>
    <scope>NUCLEOTIDE SEQUENCE [LARGE SCALE GENOMIC DNA]</scope>
    <source>
        <strain evidence="13">cv. HN1</strain>
        <tissue evidence="12">Leaves</tissue>
    </source>
</reference>
<name>A0A4Y7IIB4_PAPSO</name>
<dbReference type="InterPro" id="IPR012416">
    <property type="entry name" value="CBP60"/>
</dbReference>
<keyword evidence="7" id="KW-0539">Nucleus</keyword>
<feature type="domain" description="Calmodulin binding protein C-terminal" evidence="11">
    <location>
        <begin position="317"/>
        <end position="377"/>
    </location>
</feature>
<feature type="domain" description="Calmodulin binding protein central" evidence="10">
    <location>
        <begin position="247"/>
        <end position="310"/>
    </location>
</feature>
<proteinExistence type="inferred from homology"/>
<dbReference type="Gramene" id="RZC48627">
    <property type="protein sequence ID" value="RZC48627"/>
    <property type="gene ID" value="C5167_017052"/>
</dbReference>
<dbReference type="GO" id="GO:0005516">
    <property type="term" value="F:calmodulin binding"/>
    <property type="evidence" value="ECO:0007669"/>
    <property type="project" value="InterPro"/>
</dbReference>
<evidence type="ECO:0000256" key="4">
    <source>
        <dbReference type="ARBA" id="ARBA00023125"/>
    </source>
</evidence>
<dbReference type="InterPro" id="IPR046831">
    <property type="entry name" value="Calmodulin_bind_N"/>
</dbReference>
<evidence type="ECO:0000259" key="9">
    <source>
        <dbReference type="Pfam" id="PF07887"/>
    </source>
</evidence>
<keyword evidence="13" id="KW-1185">Reference proteome</keyword>
<evidence type="ECO:0000313" key="12">
    <source>
        <dbReference type="EMBL" id="RZC48627.1"/>
    </source>
</evidence>
<dbReference type="GO" id="GO:0003700">
    <property type="term" value="F:DNA-binding transcription factor activity"/>
    <property type="evidence" value="ECO:0007669"/>
    <property type="project" value="TreeGrafter"/>
</dbReference>
<feature type="domain" description="Calmodulin binding protein-like N-terminal" evidence="9">
    <location>
        <begin position="81"/>
        <end position="226"/>
    </location>
</feature>